<dbReference type="RefSeq" id="WP_354658715.1">
    <property type="nucleotide sequence ID" value="NZ_JBEXAC010000001.1"/>
</dbReference>
<sequence length="305" mass="34375">MNISRRSFLMKGTLALAGTTLFSRQLSAIAKKKEVLGIQLYSIRDDMKTDPLGTLRQLADMGYKNVEHAGYGNRKFYGYAAKDFKRVLGDLGLSMPSGHTVMGKQHWDAGKKDFTDEWKYTVEDAAVMGQRFVISPWLDESMRTNYDDFKNYMDVFNKSGELCKKSGMKFGYHNHDFEFSQELNGKKIFDLILESTDPALVAQQLDIGNMYHAGGIALDIIKKYPGRFELMHVKDEIKAADKGEMGGGYESTVLGKGIIPVKEVIDLGKKSGGTRHFIIEQESYQGLSPLESVKQDLDVMKKWGY</sequence>
<dbReference type="Proteomes" id="UP001549749">
    <property type="component" value="Unassembled WGS sequence"/>
</dbReference>
<dbReference type="InterPro" id="IPR036237">
    <property type="entry name" value="Xyl_isomerase-like_sf"/>
</dbReference>
<proteinExistence type="predicted"/>
<accession>A0ABV2T0C6</accession>
<dbReference type="PANTHER" id="PTHR12110:SF41">
    <property type="entry name" value="INOSOSE DEHYDRATASE"/>
    <property type="match status" value="1"/>
</dbReference>
<dbReference type="GO" id="GO:0016853">
    <property type="term" value="F:isomerase activity"/>
    <property type="evidence" value="ECO:0007669"/>
    <property type="project" value="UniProtKB-KW"/>
</dbReference>
<evidence type="ECO:0000259" key="1">
    <source>
        <dbReference type="Pfam" id="PF01261"/>
    </source>
</evidence>
<keyword evidence="2" id="KW-0413">Isomerase</keyword>
<evidence type="ECO:0000313" key="3">
    <source>
        <dbReference type="Proteomes" id="UP001549749"/>
    </source>
</evidence>
<reference evidence="2 3" key="1">
    <citation type="submission" date="2024-06" db="EMBL/GenBank/DDBJ databases">
        <title>Chitinophaga defluvii sp. nov., isolated from municipal sewage.</title>
        <authorList>
            <person name="Zhang L."/>
        </authorList>
    </citation>
    <scope>NUCLEOTIDE SEQUENCE [LARGE SCALE GENOMIC DNA]</scope>
    <source>
        <strain evidence="2 3">H8</strain>
    </source>
</reference>
<evidence type="ECO:0000313" key="2">
    <source>
        <dbReference type="EMBL" id="MET6996067.1"/>
    </source>
</evidence>
<keyword evidence="3" id="KW-1185">Reference proteome</keyword>
<dbReference type="Pfam" id="PF01261">
    <property type="entry name" value="AP_endonuc_2"/>
    <property type="match status" value="1"/>
</dbReference>
<dbReference type="InterPro" id="IPR050312">
    <property type="entry name" value="IolE/XylAMocC-like"/>
</dbReference>
<dbReference type="PANTHER" id="PTHR12110">
    <property type="entry name" value="HYDROXYPYRUVATE ISOMERASE"/>
    <property type="match status" value="1"/>
</dbReference>
<organism evidence="2 3">
    <name type="scientific">Chitinophaga defluvii</name>
    <dbReference type="NCBI Taxonomy" id="3163343"/>
    <lineage>
        <taxon>Bacteria</taxon>
        <taxon>Pseudomonadati</taxon>
        <taxon>Bacteroidota</taxon>
        <taxon>Chitinophagia</taxon>
        <taxon>Chitinophagales</taxon>
        <taxon>Chitinophagaceae</taxon>
        <taxon>Chitinophaga</taxon>
    </lineage>
</organism>
<name>A0ABV2T0C6_9BACT</name>
<dbReference type="InterPro" id="IPR006311">
    <property type="entry name" value="TAT_signal"/>
</dbReference>
<dbReference type="Gene3D" id="3.20.20.150">
    <property type="entry name" value="Divalent-metal-dependent TIM barrel enzymes"/>
    <property type="match status" value="1"/>
</dbReference>
<comment type="caution">
    <text evidence="2">The sequence shown here is derived from an EMBL/GenBank/DDBJ whole genome shotgun (WGS) entry which is preliminary data.</text>
</comment>
<protein>
    <submittedName>
        <fullName evidence="2">Sugar phosphate isomerase/epimerase</fullName>
    </submittedName>
</protein>
<dbReference type="SUPFAM" id="SSF51658">
    <property type="entry name" value="Xylose isomerase-like"/>
    <property type="match status" value="1"/>
</dbReference>
<dbReference type="PROSITE" id="PS51318">
    <property type="entry name" value="TAT"/>
    <property type="match status" value="1"/>
</dbReference>
<gene>
    <name evidence="2" type="ORF">ABR189_01745</name>
</gene>
<feature type="domain" description="Xylose isomerase-like TIM barrel" evidence="1">
    <location>
        <begin position="55"/>
        <end position="302"/>
    </location>
</feature>
<dbReference type="EMBL" id="JBEXAC010000001">
    <property type="protein sequence ID" value="MET6996067.1"/>
    <property type="molecule type" value="Genomic_DNA"/>
</dbReference>
<dbReference type="InterPro" id="IPR013022">
    <property type="entry name" value="Xyl_isomerase-like_TIM-brl"/>
</dbReference>